<evidence type="ECO:0000313" key="10">
    <source>
        <dbReference type="EMBL" id="RGE44950.1"/>
    </source>
</evidence>
<evidence type="ECO:0000259" key="8">
    <source>
        <dbReference type="Pfam" id="PF02770"/>
    </source>
</evidence>
<evidence type="ECO:0000256" key="3">
    <source>
        <dbReference type="ARBA" id="ARBA00022630"/>
    </source>
</evidence>
<feature type="domain" description="Acyl-CoA dehydrogenase/oxidase C-terminal" evidence="7">
    <location>
        <begin position="225"/>
        <end position="369"/>
    </location>
</feature>
<dbReference type="InterPro" id="IPR036250">
    <property type="entry name" value="AcylCo_DH-like_C"/>
</dbReference>
<keyword evidence="5" id="KW-0560">Oxidoreductase</keyword>
<dbReference type="PANTHER" id="PTHR43292">
    <property type="entry name" value="ACYL-COA DEHYDROGENASE"/>
    <property type="match status" value="1"/>
</dbReference>
<dbReference type="InterPro" id="IPR046373">
    <property type="entry name" value="Acyl-CoA_Oxase/DH_mid-dom_sf"/>
</dbReference>
<protein>
    <submittedName>
        <fullName evidence="10">Acyl-CoA dehydrogenase</fullName>
    </submittedName>
</protein>
<organism evidence="10 11">
    <name type="scientific">Comamonas testosteroni</name>
    <name type="common">Pseudomonas testosteroni</name>
    <dbReference type="NCBI Taxonomy" id="285"/>
    <lineage>
        <taxon>Bacteria</taxon>
        <taxon>Pseudomonadati</taxon>
        <taxon>Pseudomonadota</taxon>
        <taxon>Betaproteobacteria</taxon>
        <taxon>Burkholderiales</taxon>
        <taxon>Comamonadaceae</taxon>
        <taxon>Comamonas</taxon>
    </lineage>
</organism>
<comment type="caution">
    <text evidence="10">The sequence shown here is derived from an EMBL/GenBank/DDBJ whole genome shotgun (WGS) entry which is preliminary data.</text>
</comment>
<dbReference type="GO" id="GO:0050660">
    <property type="term" value="F:flavin adenine dinucleotide binding"/>
    <property type="evidence" value="ECO:0007669"/>
    <property type="project" value="InterPro"/>
</dbReference>
<evidence type="ECO:0000256" key="2">
    <source>
        <dbReference type="ARBA" id="ARBA00009347"/>
    </source>
</evidence>
<name>A0A373FLB5_COMTE</name>
<dbReference type="InterPro" id="IPR009075">
    <property type="entry name" value="AcylCo_DH/oxidase_C"/>
</dbReference>
<dbReference type="Pfam" id="PF00441">
    <property type="entry name" value="Acyl-CoA_dh_1"/>
    <property type="match status" value="2"/>
</dbReference>
<keyword evidence="4" id="KW-0274">FAD</keyword>
<sequence length="806" mass="87015">MNFDFSDDQNALRNEIRKFLSKESPLTQARALLEDGGSHAQGVWSGMAQLGVTGLMLPEDCGGIGLGAMEMCVVAEEVGRQLSPVPLASTMYLAVQALLLGTQEHSAQRQQWLLPVSGGSVGCLAARLDGEAQQAELPLFDGQKLVGECALVADGMAAQWGVALARDAAGAQLLVAFKVDSSVARKALKTLDPSKPYATLSFNGTAAQKLDRQRSAQQVLERVRNRAAVMLAFEQLGAADAALEMASAYAKERKAFGRAIGSYQGIKHKLANLYTSNQMARAHCYYGAWALAADMALADDAPELAELAGAAAAARVSSTQALSDAAQENLHTHGGMGYTWELDCHLFYRRARQQAVELGNIHAWREQVAVELQKRMSQPQQAARAATATQADSQSMDFDDTPEEAAFRAECRAWLQANAQPKASADDFFGRDMTAEQRMNEARIWQGKKAAAGFGAITWPKQLGGRGGTPMQELIWRQEEGRFLVPTGMFNVSLGMVLPSVMAHASAEVLGQHVAPALGGKNLWCQLLSEPGAGSDLGMVRTRAERANDGREGWIINGQKVWTSLAQFAQFGLVLTRSNPQASKFEGLTTFYLDMKTPGITIRPIRQAGGESEFNEVFFENVFVPDSQMVGKPGGGWKVTLTGLMSERLAIGGVMPAELWRTTAGLLADHEFLGQPALQDGRMRERWADLYLKEQALWLLQCRALTALSKGRQPGPEMSGAKNVAAAALQSFSYFAIDLLGERGVLAASELGERFAMVERLWFGSAGMRIAGGTDEVVLNSIGERVLGLAPEPRADKDVPFCELVA</sequence>
<gene>
    <name evidence="10" type="ORF">DZC30_11365</name>
</gene>
<dbReference type="PANTHER" id="PTHR43292:SF4">
    <property type="entry name" value="ACYL-COA DEHYDROGENASE FADE34"/>
    <property type="match status" value="1"/>
</dbReference>
<dbReference type="GO" id="GO:0005886">
    <property type="term" value="C:plasma membrane"/>
    <property type="evidence" value="ECO:0007669"/>
    <property type="project" value="TreeGrafter"/>
</dbReference>
<dbReference type="InterPro" id="IPR013786">
    <property type="entry name" value="AcylCoA_DH/ox_N"/>
</dbReference>
<dbReference type="EMBL" id="QURR01000012">
    <property type="protein sequence ID" value="RGE44950.1"/>
    <property type="molecule type" value="Genomic_DNA"/>
</dbReference>
<reference evidence="10 11" key="1">
    <citation type="submission" date="2018-08" db="EMBL/GenBank/DDBJ databases">
        <title>Comamonas testosteroni strain SWCO2.</title>
        <authorList>
            <person name="Jiang N."/>
            <person name="Zhang X.Z."/>
        </authorList>
    </citation>
    <scope>NUCLEOTIDE SEQUENCE [LARGE SCALE GENOMIC DNA]</scope>
    <source>
        <strain evidence="10 11">SWCO2</strain>
    </source>
</reference>
<evidence type="ECO:0000256" key="5">
    <source>
        <dbReference type="ARBA" id="ARBA00023002"/>
    </source>
</evidence>
<keyword evidence="3" id="KW-0285">Flavoprotein</keyword>
<dbReference type="AlphaFoldDB" id="A0A373FLB5"/>
<dbReference type="Gene3D" id="1.20.140.10">
    <property type="entry name" value="Butyryl-CoA Dehydrogenase, subunit A, domain 3"/>
    <property type="match status" value="2"/>
</dbReference>
<dbReference type="Pfam" id="PF02770">
    <property type="entry name" value="Acyl-CoA_dh_M"/>
    <property type="match status" value="1"/>
</dbReference>
<feature type="domain" description="Acyl-CoA oxidase/dehydrogenase middle" evidence="8">
    <location>
        <begin position="525"/>
        <end position="622"/>
    </location>
</feature>
<proteinExistence type="inferred from homology"/>
<accession>A0A373FLB5</accession>
<feature type="compositionally biased region" description="Low complexity" evidence="6">
    <location>
        <begin position="379"/>
        <end position="391"/>
    </location>
</feature>
<dbReference type="OrthoDB" id="9770681at2"/>
<comment type="similarity">
    <text evidence="2">Belongs to the acyl-CoA dehydrogenase family.</text>
</comment>
<feature type="region of interest" description="Disordered" evidence="6">
    <location>
        <begin position="379"/>
        <end position="400"/>
    </location>
</feature>
<dbReference type="SUPFAM" id="SSF56645">
    <property type="entry name" value="Acyl-CoA dehydrogenase NM domain-like"/>
    <property type="match status" value="2"/>
</dbReference>
<dbReference type="GO" id="GO:0016627">
    <property type="term" value="F:oxidoreductase activity, acting on the CH-CH group of donors"/>
    <property type="evidence" value="ECO:0007669"/>
    <property type="project" value="InterPro"/>
</dbReference>
<evidence type="ECO:0000313" key="11">
    <source>
        <dbReference type="Proteomes" id="UP000261948"/>
    </source>
</evidence>
<feature type="domain" description="Acyl-CoA dehydrogenase/oxidase N-terminal" evidence="9">
    <location>
        <begin position="6"/>
        <end position="117"/>
    </location>
</feature>
<dbReference type="InterPro" id="IPR052161">
    <property type="entry name" value="Mycobact_Acyl-CoA_DH"/>
</dbReference>
<dbReference type="SUPFAM" id="SSF47203">
    <property type="entry name" value="Acyl-CoA dehydrogenase C-terminal domain-like"/>
    <property type="match status" value="2"/>
</dbReference>
<keyword evidence="11" id="KW-1185">Reference proteome</keyword>
<dbReference type="Gene3D" id="2.40.110.10">
    <property type="entry name" value="Butyryl-CoA Dehydrogenase, subunit A, domain 2"/>
    <property type="match status" value="1"/>
</dbReference>
<dbReference type="FunFam" id="2.40.110.10:FF:000011">
    <property type="entry name" value="Acyl-CoA dehydrogenase FadE34"/>
    <property type="match status" value="1"/>
</dbReference>
<evidence type="ECO:0000259" key="9">
    <source>
        <dbReference type="Pfam" id="PF02771"/>
    </source>
</evidence>
<evidence type="ECO:0000259" key="7">
    <source>
        <dbReference type="Pfam" id="PF00441"/>
    </source>
</evidence>
<evidence type="ECO:0000256" key="6">
    <source>
        <dbReference type="SAM" id="MobiDB-lite"/>
    </source>
</evidence>
<dbReference type="Gene3D" id="1.10.540.10">
    <property type="entry name" value="Acyl-CoA dehydrogenase/oxidase, N-terminal domain"/>
    <property type="match status" value="2"/>
</dbReference>
<dbReference type="InterPro" id="IPR037069">
    <property type="entry name" value="AcylCoA_DH/ox_N_sf"/>
</dbReference>
<dbReference type="InterPro" id="IPR006091">
    <property type="entry name" value="Acyl-CoA_Oxase/DH_mid-dom"/>
</dbReference>
<dbReference type="Pfam" id="PF02771">
    <property type="entry name" value="Acyl-CoA_dh_N"/>
    <property type="match status" value="2"/>
</dbReference>
<dbReference type="InterPro" id="IPR009100">
    <property type="entry name" value="AcylCoA_DH/oxidase_NM_dom_sf"/>
</dbReference>
<feature type="domain" description="Acyl-CoA dehydrogenase/oxidase C-terminal" evidence="7">
    <location>
        <begin position="634"/>
        <end position="787"/>
    </location>
</feature>
<feature type="domain" description="Acyl-CoA dehydrogenase/oxidase N-terminal" evidence="9">
    <location>
        <begin position="401"/>
        <end position="510"/>
    </location>
</feature>
<evidence type="ECO:0000256" key="4">
    <source>
        <dbReference type="ARBA" id="ARBA00022827"/>
    </source>
</evidence>
<dbReference type="Proteomes" id="UP000261948">
    <property type="component" value="Unassembled WGS sequence"/>
</dbReference>
<comment type="cofactor">
    <cofactor evidence="1">
        <name>FAD</name>
        <dbReference type="ChEBI" id="CHEBI:57692"/>
    </cofactor>
</comment>
<evidence type="ECO:0000256" key="1">
    <source>
        <dbReference type="ARBA" id="ARBA00001974"/>
    </source>
</evidence>